<accession>A0ABT6ZHG1</accession>
<keyword evidence="5" id="KW-1185">Reference proteome</keyword>
<evidence type="ECO:0000259" key="3">
    <source>
        <dbReference type="Pfam" id="PF16586"/>
    </source>
</evidence>
<organism evidence="4 5">
    <name type="scientific">Microbacterium dauci</name>
    <dbReference type="NCBI Taxonomy" id="3048008"/>
    <lineage>
        <taxon>Bacteria</taxon>
        <taxon>Bacillati</taxon>
        <taxon>Actinomycetota</taxon>
        <taxon>Actinomycetes</taxon>
        <taxon>Micrococcales</taxon>
        <taxon>Microbacteriaceae</taxon>
        <taxon>Microbacterium</taxon>
    </lineage>
</organism>
<feature type="domain" description="Putative collagen-binding" evidence="1">
    <location>
        <begin position="475"/>
        <end position="550"/>
    </location>
</feature>
<evidence type="ECO:0000259" key="2">
    <source>
        <dbReference type="Pfam" id="PF13204"/>
    </source>
</evidence>
<dbReference type="PANTHER" id="PTHR37836:SF2">
    <property type="entry name" value="DUF4038 DOMAIN-CONTAINING PROTEIN"/>
    <property type="match status" value="1"/>
</dbReference>
<dbReference type="Pfam" id="PF13204">
    <property type="entry name" value="Apiosidase"/>
    <property type="match status" value="1"/>
</dbReference>
<feature type="domain" description="Apiosidase-like catalytic" evidence="2">
    <location>
        <begin position="122"/>
        <end position="456"/>
    </location>
</feature>
<dbReference type="Pfam" id="PF16586">
    <property type="entry name" value="DUF5060"/>
    <property type="match status" value="1"/>
</dbReference>
<dbReference type="Gene3D" id="2.60.40.10">
    <property type="entry name" value="Immunoglobulins"/>
    <property type="match status" value="2"/>
</dbReference>
<evidence type="ECO:0000259" key="1">
    <source>
        <dbReference type="Pfam" id="PF12904"/>
    </source>
</evidence>
<gene>
    <name evidence="4" type="ORF">QNI14_11615</name>
</gene>
<sequence length="741" mass="81830">MIGSSASAAEEAPSIQLSGETWRAIEIELTAEGSYADPFGEVDVLASFSGPDGQVVERPAYWDGGRTWRVRFAAPAPGSWEMTTTSNRSDAGLAGRTASIDVDEYAGDKDIYRHGFLKVADTGKYFTYADGTPFFYMGDTHWLMTHERFETSNAPGVDSQFKYVVDKRVDQGFTVYQSGAIWQPHGANGGAHDGADEEAIANLRDGFTEADLAGFANIDRKYEYIADSGLVHANGQIAWLSDPLRYPNTYTKEYLTKLTKYWVARFGAFPVIWTIAQEIDRNYYGLFDSTTIQSWYTVGETLMAADSYDQPIMPHQEEAGGKQGADSWFDDQAFHDAYGAQWQGPLENMALAKSFWNVSSTKPSILYEPGYDQFWLDSRSALGAGYKAFQYGMYGFGYGANGVWNDLYSAPGEPADYGTDFRQPELYTWWYDGANLETANQLTLLRDFYGELPWWKLQPRFDDPAWSNFTSDSRSLLASDGNDTYTMFSFNDRVVTGAIRGMDEGATYSARWFNPRTGEFTSIATDIHAVGGSWDAPLKPTIEDWMLLVQKNAEVEDTTRPEVTRVSPTTAGPFRELHVQIDASDDLELAKIVANVYKGSELVKSTQSPASGTSGSHVASLALPDGDYTVRYNAHDAAGNVSNTENFAFTIDATVPTVSVKEGSSFTIVESSGYSLVSFKLYDKGKIDRVEINGIVKDLADNAWSDVNFVRPGVFGAVRGENTLTVFDIAGNSTTIEFALL</sequence>
<dbReference type="RefSeq" id="WP_283716786.1">
    <property type="nucleotide sequence ID" value="NZ_JASJND010000007.1"/>
</dbReference>
<dbReference type="InterPro" id="IPR032260">
    <property type="entry name" value="DUF5060"/>
</dbReference>
<dbReference type="PANTHER" id="PTHR37836">
    <property type="entry name" value="LMO1036 PROTEIN"/>
    <property type="match status" value="1"/>
</dbReference>
<comment type="caution">
    <text evidence="4">The sequence shown here is derived from an EMBL/GenBank/DDBJ whole genome shotgun (WGS) entry which is preliminary data.</text>
</comment>
<dbReference type="InterPro" id="IPR024749">
    <property type="entry name" value="Collagen-bd_put"/>
</dbReference>
<evidence type="ECO:0000313" key="5">
    <source>
        <dbReference type="Proteomes" id="UP001321481"/>
    </source>
</evidence>
<dbReference type="Gene3D" id="3.20.20.80">
    <property type="entry name" value="Glycosidases"/>
    <property type="match status" value="1"/>
</dbReference>
<dbReference type="InterPro" id="IPR013783">
    <property type="entry name" value="Ig-like_fold"/>
</dbReference>
<reference evidence="4 5" key="1">
    <citation type="submission" date="2023-05" db="EMBL/GenBank/DDBJ databases">
        <title>Microbacterium dauci sp.nov., Isolated from Carrot Rhizosphere Soil.</title>
        <authorList>
            <person name="Xiao Z."/>
            <person name="Zheng J."/>
        </authorList>
    </citation>
    <scope>NUCLEOTIDE SEQUENCE [LARGE SCALE GENOMIC DNA]</scope>
    <source>
        <strain evidence="4 5">LX3-4</strain>
    </source>
</reference>
<name>A0ABT6ZHG1_9MICO</name>
<protein>
    <submittedName>
        <fullName evidence="4">DUF4038 domain-containing protein</fullName>
    </submittedName>
</protein>
<dbReference type="InterPro" id="IPR025277">
    <property type="entry name" value="Apiosidase-like_cat_dom"/>
</dbReference>
<feature type="domain" description="DUF5060" evidence="3">
    <location>
        <begin position="20"/>
        <end position="87"/>
    </location>
</feature>
<dbReference type="Proteomes" id="UP001321481">
    <property type="component" value="Unassembled WGS sequence"/>
</dbReference>
<proteinExistence type="predicted"/>
<dbReference type="Pfam" id="PF12904">
    <property type="entry name" value="Collagen_bind_2"/>
    <property type="match status" value="1"/>
</dbReference>
<dbReference type="EMBL" id="JASJND010000007">
    <property type="protein sequence ID" value="MDJ1115097.1"/>
    <property type="molecule type" value="Genomic_DNA"/>
</dbReference>
<evidence type="ECO:0000313" key="4">
    <source>
        <dbReference type="EMBL" id="MDJ1115097.1"/>
    </source>
</evidence>